<dbReference type="PROSITE" id="PS50931">
    <property type="entry name" value="HTH_LYSR"/>
    <property type="match status" value="1"/>
</dbReference>
<keyword evidence="4" id="KW-0804">Transcription</keyword>
<comment type="caution">
    <text evidence="6">The sequence shown here is derived from an EMBL/GenBank/DDBJ whole genome shotgun (WGS) entry which is preliminary data.</text>
</comment>
<name>A0A5M6I755_9PROT</name>
<dbReference type="EMBL" id="VWPJ01000026">
    <property type="protein sequence ID" value="KAA5603953.1"/>
    <property type="molecule type" value="Genomic_DNA"/>
</dbReference>
<dbReference type="GO" id="GO:0003700">
    <property type="term" value="F:DNA-binding transcription factor activity"/>
    <property type="evidence" value="ECO:0007669"/>
    <property type="project" value="InterPro"/>
</dbReference>
<dbReference type="Pfam" id="PF00126">
    <property type="entry name" value="HTH_1"/>
    <property type="match status" value="1"/>
</dbReference>
<dbReference type="SUPFAM" id="SSF46785">
    <property type="entry name" value="Winged helix' DNA-binding domain"/>
    <property type="match status" value="1"/>
</dbReference>
<dbReference type="InterPro" id="IPR000847">
    <property type="entry name" value="LysR_HTH_N"/>
</dbReference>
<gene>
    <name evidence="6" type="ORF">F1188_18180</name>
</gene>
<evidence type="ECO:0000259" key="5">
    <source>
        <dbReference type="PROSITE" id="PS50931"/>
    </source>
</evidence>
<comment type="similarity">
    <text evidence="1">Belongs to the LysR transcriptional regulatory family.</text>
</comment>
<evidence type="ECO:0000256" key="4">
    <source>
        <dbReference type="ARBA" id="ARBA00023163"/>
    </source>
</evidence>
<evidence type="ECO:0000256" key="3">
    <source>
        <dbReference type="ARBA" id="ARBA00023125"/>
    </source>
</evidence>
<dbReference type="SUPFAM" id="SSF53850">
    <property type="entry name" value="Periplasmic binding protein-like II"/>
    <property type="match status" value="1"/>
</dbReference>
<keyword evidence="3" id="KW-0238">DNA-binding</keyword>
<evidence type="ECO:0000313" key="7">
    <source>
        <dbReference type="Proteomes" id="UP000324065"/>
    </source>
</evidence>
<dbReference type="OrthoDB" id="8479357at2"/>
<dbReference type="PRINTS" id="PR00039">
    <property type="entry name" value="HTHLYSR"/>
</dbReference>
<dbReference type="PANTHER" id="PTHR30126">
    <property type="entry name" value="HTH-TYPE TRANSCRIPTIONAL REGULATOR"/>
    <property type="match status" value="1"/>
</dbReference>
<dbReference type="InterPro" id="IPR005119">
    <property type="entry name" value="LysR_subst-bd"/>
</dbReference>
<keyword evidence="2" id="KW-0805">Transcription regulation</keyword>
<evidence type="ECO:0000256" key="2">
    <source>
        <dbReference type="ARBA" id="ARBA00023015"/>
    </source>
</evidence>
<dbReference type="Gene3D" id="1.10.10.10">
    <property type="entry name" value="Winged helix-like DNA-binding domain superfamily/Winged helix DNA-binding domain"/>
    <property type="match status" value="1"/>
</dbReference>
<sequence>MHLQSLRLLLAVDDTGSFSAAATRLNTVQSNVTAHIKKLEAELGVRLVDRKGTVRLTSAGRALADDAERLLTIHDAAVARFRGRPADSGRLRIGAMETTLALRLPPVLAAFHAAHPGVDIALQTGPTADLVADLLEGRLDGAFICDAVPGAALYQVPAFRETLVLVSRDRLTALPPAHQLLTTAFLVFRQGCGYRHRTERLLASLGVTAVRMFEFGTLDGILGCVAAGMGYAVLPRAVVEAHRLRFDIQTLPLPPDIGVVDTLFAAPEPGTWSPALTAFAGALDQGTLAPDTAVAS</sequence>
<feature type="domain" description="HTH lysR-type" evidence="5">
    <location>
        <begin position="1"/>
        <end position="57"/>
    </location>
</feature>
<dbReference type="Gene3D" id="3.40.190.290">
    <property type="match status" value="1"/>
</dbReference>
<dbReference type="GO" id="GO:0000976">
    <property type="term" value="F:transcription cis-regulatory region binding"/>
    <property type="evidence" value="ECO:0007669"/>
    <property type="project" value="TreeGrafter"/>
</dbReference>
<dbReference type="InterPro" id="IPR036388">
    <property type="entry name" value="WH-like_DNA-bd_sf"/>
</dbReference>
<dbReference type="InterPro" id="IPR036390">
    <property type="entry name" value="WH_DNA-bd_sf"/>
</dbReference>
<evidence type="ECO:0000256" key="1">
    <source>
        <dbReference type="ARBA" id="ARBA00009437"/>
    </source>
</evidence>
<dbReference type="CDD" id="cd08442">
    <property type="entry name" value="PBP2_YofA_SoxR_like"/>
    <property type="match status" value="1"/>
</dbReference>
<dbReference type="Pfam" id="PF03466">
    <property type="entry name" value="LysR_substrate"/>
    <property type="match status" value="1"/>
</dbReference>
<accession>A0A5M6I755</accession>
<evidence type="ECO:0000313" key="6">
    <source>
        <dbReference type="EMBL" id="KAA5603953.1"/>
    </source>
</evidence>
<protein>
    <submittedName>
        <fullName evidence="6">LysR family transcriptional regulator</fullName>
    </submittedName>
</protein>
<keyword evidence="7" id="KW-1185">Reference proteome</keyword>
<reference evidence="6 7" key="1">
    <citation type="submission" date="2019-09" db="EMBL/GenBank/DDBJ databases">
        <title>Genome sequence of Roseospira marina, one of the more divergent members of the non-sulfur purple photosynthetic bacterial family, the Rhodospirillaceae.</title>
        <authorList>
            <person name="Meyer T."/>
            <person name="Kyndt J."/>
        </authorList>
    </citation>
    <scope>NUCLEOTIDE SEQUENCE [LARGE SCALE GENOMIC DNA]</scope>
    <source>
        <strain evidence="6 7">DSM 15113</strain>
    </source>
</reference>
<dbReference type="Proteomes" id="UP000324065">
    <property type="component" value="Unassembled WGS sequence"/>
</dbReference>
<organism evidence="6 7">
    <name type="scientific">Roseospira marina</name>
    <dbReference type="NCBI Taxonomy" id="140057"/>
    <lineage>
        <taxon>Bacteria</taxon>
        <taxon>Pseudomonadati</taxon>
        <taxon>Pseudomonadota</taxon>
        <taxon>Alphaproteobacteria</taxon>
        <taxon>Rhodospirillales</taxon>
        <taxon>Rhodospirillaceae</taxon>
        <taxon>Roseospira</taxon>
    </lineage>
</organism>
<dbReference type="PANTHER" id="PTHR30126:SF40">
    <property type="entry name" value="HTH-TYPE TRANSCRIPTIONAL REGULATOR GLTR"/>
    <property type="match status" value="1"/>
</dbReference>
<dbReference type="AlphaFoldDB" id="A0A5M6I755"/>
<dbReference type="RefSeq" id="WP_150063876.1">
    <property type="nucleotide sequence ID" value="NZ_JACHII010000026.1"/>
</dbReference>
<proteinExistence type="inferred from homology"/>